<name>A0A382ELM7_9ZZZZ</name>
<organism evidence="2">
    <name type="scientific">marine metagenome</name>
    <dbReference type="NCBI Taxonomy" id="408172"/>
    <lineage>
        <taxon>unclassified sequences</taxon>
        <taxon>metagenomes</taxon>
        <taxon>ecological metagenomes</taxon>
    </lineage>
</organism>
<feature type="region of interest" description="Disordered" evidence="1">
    <location>
        <begin position="1"/>
        <end position="31"/>
    </location>
</feature>
<evidence type="ECO:0000313" key="2">
    <source>
        <dbReference type="EMBL" id="SVB51299.1"/>
    </source>
</evidence>
<gene>
    <name evidence="2" type="ORF">METZ01_LOCUS204153</name>
</gene>
<evidence type="ECO:0000256" key="1">
    <source>
        <dbReference type="SAM" id="MobiDB-lite"/>
    </source>
</evidence>
<dbReference type="AlphaFoldDB" id="A0A382ELM7"/>
<dbReference type="EMBL" id="UINC01045039">
    <property type="protein sequence ID" value="SVB51299.1"/>
    <property type="molecule type" value="Genomic_DNA"/>
</dbReference>
<sequence>MSKISPHTKKMAFGSQAARIGEAAPALPAAP</sequence>
<protein>
    <submittedName>
        <fullName evidence="2">Uncharacterized protein</fullName>
    </submittedName>
</protein>
<accession>A0A382ELM7</accession>
<proteinExistence type="predicted"/>
<feature type="compositionally biased region" description="Basic residues" evidence="1">
    <location>
        <begin position="1"/>
        <end position="10"/>
    </location>
</feature>
<reference evidence="2" key="1">
    <citation type="submission" date="2018-05" db="EMBL/GenBank/DDBJ databases">
        <authorList>
            <person name="Lanie J.A."/>
            <person name="Ng W.-L."/>
            <person name="Kazmierczak K.M."/>
            <person name="Andrzejewski T.M."/>
            <person name="Davidsen T.M."/>
            <person name="Wayne K.J."/>
            <person name="Tettelin H."/>
            <person name="Glass J.I."/>
            <person name="Rusch D."/>
            <person name="Podicherti R."/>
            <person name="Tsui H.-C.T."/>
            <person name="Winkler M.E."/>
        </authorList>
    </citation>
    <scope>NUCLEOTIDE SEQUENCE</scope>
</reference>
<feature type="non-terminal residue" evidence="2">
    <location>
        <position position="31"/>
    </location>
</feature>